<gene>
    <name evidence="3" type="ORF">MAE02_68360</name>
</gene>
<dbReference type="PANTHER" id="PTHR30461">
    <property type="entry name" value="DNA-INVERTASE FROM LAMBDOID PROPHAGE"/>
    <property type="match status" value="1"/>
</dbReference>
<accession>A0A512C4Q1</accession>
<proteinExistence type="predicted"/>
<dbReference type="Pfam" id="PF13408">
    <property type="entry name" value="Zn_ribbon_recom"/>
    <property type="match status" value="1"/>
</dbReference>
<keyword evidence="4" id="KW-1185">Reference proteome</keyword>
<evidence type="ECO:0000256" key="1">
    <source>
        <dbReference type="SAM" id="MobiDB-lite"/>
    </source>
</evidence>
<evidence type="ECO:0000259" key="2">
    <source>
        <dbReference type="Pfam" id="PF13408"/>
    </source>
</evidence>
<dbReference type="InterPro" id="IPR050639">
    <property type="entry name" value="SSR_resolvase"/>
</dbReference>
<feature type="compositionally biased region" description="Polar residues" evidence="1">
    <location>
        <begin position="1"/>
        <end position="13"/>
    </location>
</feature>
<reference evidence="3 4" key="1">
    <citation type="submission" date="2019-07" db="EMBL/GenBank/DDBJ databases">
        <title>Whole genome shotgun sequence of Microvirga aerophila NBRC 106136.</title>
        <authorList>
            <person name="Hosoyama A."/>
            <person name="Uohara A."/>
            <person name="Ohji S."/>
            <person name="Ichikawa N."/>
        </authorList>
    </citation>
    <scope>NUCLEOTIDE SEQUENCE [LARGE SCALE GENOMIC DNA]</scope>
    <source>
        <strain evidence="3 4">NBRC 106136</strain>
    </source>
</reference>
<feature type="domain" description="Recombinase zinc beta ribbon" evidence="2">
    <location>
        <begin position="28"/>
        <end position="82"/>
    </location>
</feature>
<dbReference type="AlphaFoldDB" id="A0A512C4Q1"/>
<dbReference type="RefSeq" id="WP_210207544.1">
    <property type="nucleotide sequence ID" value="NZ_BJYU01000333.1"/>
</dbReference>
<comment type="caution">
    <text evidence="3">The sequence shown here is derived from an EMBL/GenBank/DDBJ whole genome shotgun (WGS) entry which is preliminary data.</text>
</comment>
<sequence>MANQRHLADNTNHPAAGHPGAPRKGLALLQGIAVCGRCGRRMSVHYTGPNGDYPGYVCRTDRDQTGAPSCQVVRALAVDAGVAQILLEALKPDQIAIALAALGQLDREAKQLERQWALRRERARYEAERARRQYDTVEPENRLVARSLERVWEEKLRVVERIEQDYDLWCREQPLVLGDDDRDALRALGQNLPQVWHASSTKAADRKRILRFVMREVILDQTKLKGHVWLKIVWHTGATSEHIVQRRVHTYNDYADRDQLRQRITQLNAAGTMDREVAQVLNQEGFTAACGCRFQGETVWQLRTRWGIAPAKINGIAANPPRWSDESFSVQGAAAALRVTTQTVLTYLADGLLTGRQLRKGQPWQIDLTDDQIRDLRARLQRTRRPKKEAS</sequence>
<dbReference type="EMBL" id="BJYU01000333">
    <property type="protein sequence ID" value="GEO19140.1"/>
    <property type="molecule type" value="Genomic_DNA"/>
</dbReference>
<protein>
    <recommendedName>
        <fullName evidence="2">Recombinase zinc beta ribbon domain-containing protein</fullName>
    </recommendedName>
</protein>
<evidence type="ECO:0000313" key="3">
    <source>
        <dbReference type="EMBL" id="GEO19140.1"/>
    </source>
</evidence>
<dbReference type="InterPro" id="IPR025827">
    <property type="entry name" value="Zn_ribbon_recom_dom"/>
</dbReference>
<evidence type="ECO:0000313" key="4">
    <source>
        <dbReference type="Proteomes" id="UP000321085"/>
    </source>
</evidence>
<feature type="region of interest" description="Disordered" evidence="1">
    <location>
        <begin position="1"/>
        <end position="22"/>
    </location>
</feature>
<name>A0A512C4Q1_9HYPH</name>
<dbReference type="PANTHER" id="PTHR30461:SF23">
    <property type="entry name" value="DNA RECOMBINASE-RELATED"/>
    <property type="match status" value="1"/>
</dbReference>
<dbReference type="Proteomes" id="UP000321085">
    <property type="component" value="Unassembled WGS sequence"/>
</dbReference>
<dbReference type="GO" id="GO:0000150">
    <property type="term" value="F:DNA strand exchange activity"/>
    <property type="evidence" value="ECO:0007669"/>
    <property type="project" value="TreeGrafter"/>
</dbReference>
<organism evidence="3 4">
    <name type="scientific">Microvirga aerophila</name>
    <dbReference type="NCBI Taxonomy" id="670291"/>
    <lineage>
        <taxon>Bacteria</taxon>
        <taxon>Pseudomonadati</taxon>
        <taxon>Pseudomonadota</taxon>
        <taxon>Alphaproteobacteria</taxon>
        <taxon>Hyphomicrobiales</taxon>
        <taxon>Methylobacteriaceae</taxon>
        <taxon>Microvirga</taxon>
    </lineage>
</organism>